<gene>
    <name evidence="2" type="ORF">H8N03_22405</name>
</gene>
<organism evidence="2 3">
    <name type="scientific">Ramlibacter cellulosilyticus</name>
    <dbReference type="NCBI Taxonomy" id="2764187"/>
    <lineage>
        <taxon>Bacteria</taxon>
        <taxon>Pseudomonadati</taxon>
        <taxon>Pseudomonadota</taxon>
        <taxon>Betaproteobacteria</taxon>
        <taxon>Burkholderiales</taxon>
        <taxon>Comamonadaceae</taxon>
        <taxon>Ramlibacter</taxon>
    </lineage>
</organism>
<comment type="caution">
    <text evidence="2">The sequence shown here is derived from an EMBL/GenBank/DDBJ whole genome shotgun (WGS) entry which is preliminary data.</text>
</comment>
<dbReference type="AlphaFoldDB" id="A0A923SD77"/>
<keyword evidence="1" id="KW-0812">Transmembrane</keyword>
<dbReference type="RefSeq" id="WP_187078460.1">
    <property type="nucleotide sequence ID" value="NZ_JACORT010000012.1"/>
</dbReference>
<keyword evidence="3" id="KW-1185">Reference proteome</keyword>
<dbReference type="Proteomes" id="UP000608513">
    <property type="component" value="Unassembled WGS sequence"/>
</dbReference>
<name>A0A923SD77_9BURK</name>
<proteinExistence type="predicted"/>
<keyword evidence="1" id="KW-0472">Membrane</keyword>
<feature type="transmembrane region" description="Helical" evidence="1">
    <location>
        <begin position="12"/>
        <end position="30"/>
    </location>
</feature>
<sequence length="63" mass="6966">MNQRGEERFKTVLQVIAILLLAGMVGMILHKGYADVSALTRENGSGDFWPALLRYVFRNLAGG</sequence>
<dbReference type="EMBL" id="JACORT010000012">
    <property type="protein sequence ID" value="MBC5785710.1"/>
    <property type="molecule type" value="Genomic_DNA"/>
</dbReference>
<protein>
    <submittedName>
        <fullName evidence="2">Uncharacterized protein</fullName>
    </submittedName>
</protein>
<reference evidence="2" key="1">
    <citation type="submission" date="2020-08" db="EMBL/GenBank/DDBJ databases">
        <title>Ramlibacter sp. USB13 16S ribosomal RNA gene genome sequencing and assembly.</title>
        <authorList>
            <person name="Kang M."/>
        </authorList>
    </citation>
    <scope>NUCLEOTIDE SEQUENCE</scope>
    <source>
        <strain evidence="2">USB13</strain>
    </source>
</reference>
<evidence type="ECO:0000313" key="2">
    <source>
        <dbReference type="EMBL" id="MBC5785710.1"/>
    </source>
</evidence>
<evidence type="ECO:0000256" key="1">
    <source>
        <dbReference type="SAM" id="Phobius"/>
    </source>
</evidence>
<keyword evidence="1" id="KW-1133">Transmembrane helix</keyword>
<accession>A0A923SD77</accession>
<evidence type="ECO:0000313" key="3">
    <source>
        <dbReference type="Proteomes" id="UP000608513"/>
    </source>
</evidence>